<dbReference type="InterPro" id="IPR028082">
    <property type="entry name" value="Peripla_BP_I"/>
</dbReference>
<keyword evidence="11" id="KW-0460">Magnesium</keyword>
<evidence type="ECO:0000256" key="18">
    <source>
        <dbReference type="ARBA" id="ARBA00032597"/>
    </source>
</evidence>
<keyword evidence="9" id="KW-0547">Nucleotide-binding</keyword>
<evidence type="ECO:0000256" key="17">
    <source>
        <dbReference type="ARBA" id="ARBA00023239"/>
    </source>
</evidence>
<evidence type="ECO:0000256" key="1">
    <source>
        <dbReference type="ARBA" id="ARBA00001593"/>
    </source>
</evidence>
<evidence type="ECO:0000256" key="6">
    <source>
        <dbReference type="ARBA" id="ARBA00012201"/>
    </source>
</evidence>
<dbReference type="GO" id="GO:0046872">
    <property type="term" value="F:metal ion binding"/>
    <property type="evidence" value="ECO:0007669"/>
    <property type="project" value="UniProtKB-KW"/>
</dbReference>
<dbReference type="GO" id="GO:0005524">
    <property type="term" value="F:ATP binding"/>
    <property type="evidence" value="ECO:0007669"/>
    <property type="project" value="UniProtKB-KW"/>
</dbReference>
<dbReference type="FunFam" id="3.30.70.1230:FF:000022">
    <property type="entry name" value="Receptor-type adenylate cyclase GRESAG 4, putative"/>
    <property type="match status" value="1"/>
</dbReference>
<keyword evidence="8" id="KW-0479">Metal-binding</keyword>
<comment type="catalytic activity">
    <reaction evidence="1">
        <text>ATP = 3',5'-cyclic AMP + diphosphate</text>
        <dbReference type="Rhea" id="RHEA:15389"/>
        <dbReference type="ChEBI" id="CHEBI:30616"/>
        <dbReference type="ChEBI" id="CHEBI:33019"/>
        <dbReference type="ChEBI" id="CHEBI:58165"/>
        <dbReference type="EC" id="4.6.1.1"/>
    </reaction>
</comment>
<dbReference type="PANTHER" id="PTHR43081:SF1">
    <property type="entry name" value="ADENYLATE CYCLASE, TERMINAL-DIFFERENTIATION SPECIFIC"/>
    <property type="match status" value="1"/>
</dbReference>
<accession>G0TZT5</accession>
<dbReference type="Gene3D" id="3.30.70.1230">
    <property type="entry name" value="Nucleotide cyclase"/>
    <property type="match status" value="1"/>
</dbReference>
<dbReference type="GO" id="GO:0035556">
    <property type="term" value="P:intracellular signal transduction"/>
    <property type="evidence" value="ECO:0007669"/>
    <property type="project" value="InterPro"/>
</dbReference>
<evidence type="ECO:0000259" key="22">
    <source>
        <dbReference type="PROSITE" id="PS50125"/>
    </source>
</evidence>
<dbReference type="PROSITE" id="PS50125">
    <property type="entry name" value="GUANYLATE_CYCLASE_2"/>
    <property type="match status" value="1"/>
</dbReference>
<dbReference type="EC" id="4.6.1.1" evidence="6"/>
<reference evidence="23" key="1">
    <citation type="journal article" date="2012" name="Proc. Natl. Acad. Sci. U.S.A.">
        <title>Antigenic diversity is generated by distinct evolutionary mechanisms in African trypanosome species.</title>
        <authorList>
            <person name="Jackson A.P."/>
            <person name="Berry A."/>
            <person name="Aslett M."/>
            <person name="Allison H.C."/>
            <person name="Burton P."/>
            <person name="Vavrova-Anderson J."/>
            <person name="Brown R."/>
            <person name="Browne H."/>
            <person name="Corton N."/>
            <person name="Hauser H."/>
            <person name="Gamble J."/>
            <person name="Gilderthorp R."/>
            <person name="Marcello L."/>
            <person name="McQuillan J."/>
            <person name="Otto T.D."/>
            <person name="Quail M.A."/>
            <person name="Sanders M.J."/>
            <person name="van Tonder A."/>
            <person name="Ginger M.L."/>
            <person name="Field M.C."/>
            <person name="Barry J.D."/>
            <person name="Hertz-Fowler C."/>
            <person name="Berriman M."/>
        </authorList>
    </citation>
    <scope>NUCLEOTIDE SEQUENCE</scope>
    <source>
        <strain evidence="23">Y486</strain>
    </source>
</reference>
<evidence type="ECO:0000256" key="14">
    <source>
        <dbReference type="ARBA" id="ARBA00023136"/>
    </source>
</evidence>
<dbReference type="VEuPathDB" id="TriTrypDB:TvY486_0807200"/>
<dbReference type="GO" id="GO:0016020">
    <property type="term" value="C:membrane"/>
    <property type="evidence" value="ECO:0007669"/>
    <property type="project" value="UniProtKB-SubCell"/>
</dbReference>
<evidence type="ECO:0000256" key="12">
    <source>
        <dbReference type="ARBA" id="ARBA00022989"/>
    </source>
</evidence>
<dbReference type="PANTHER" id="PTHR43081">
    <property type="entry name" value="ADENYLATE CYCLASE, TERMINAL-DIFFERENTIATION SPECIFIC-RELATED"/>
    <property type="match status" value="1"/>
</dbReference>
<evidence type="ECO:0000256" key="2">
    <source>
        <dbReference type="ARBA" id="ARBA00001946"/>
    </source>
</evidence>
<evidence type="ECO:0000256" key="7">
    <source>
        <dbReference type="ARBA" id="ARBA00022692"/>
    </source>
</evidence>
<evidence type="ECO:0000256" key="13">
    <source>
        <dbReference type="ARBA" id="ARBA00022998"/>
    </source>
</evidence>
<keyword evidence="13" id="KW-0115">cAMP biosynthesis</keyword>
<keyword evidence="16" id="KW-0325">Glycoprotein</keyword>
<evidence type="ECO:0000256" key="19">
    <source>
        <dbReference type="ARBA" id="ARBA00032637"/>
    </source>
</evidence>
<comment type="function">
    <text evidence="3">Could act as a receptor for an unknown ligand.</text>
</comment>
<evidence type="ECO:0000256" key="16">
    <source>
        <dbReference type="ARBA" id="ARBA00023180"/>
    </source>
</evidence>
<dbReference type="InterPro" id="IPR057398">
    <property type="entry name" value="GRESAG4.1/3_peripasmic_2"/>
</dbReference>
<evidence type="ECO:0000256" key="10">
    <source>
        <dbReference type="ARBA" id="ARBA00022840"/>
    </source>
</evidence>
<keyword evidence="15 23" id="KW-0675">Receptor</keyword>
<feature type="transmembrane region" description="Helical" evidence="21">
    <location>
        <begin position="849"/>
        <end position="871"/>
    </location>
</feature>
<dbReference type="GO" id="GO:0004016">
    <property type="term" value="F:adenylate cyclase activity"/>
    <property type="evidence" value="ECO:0007669"/>
    <property type="project" value="UniProtKB-EC"/>
</dbReference>
<dbReference type="InterPro" id="IPR001054">
    <property type="entry name" value="A/G_cyclase"/>
</dbReference>
<sequence>MLHSAQKAAVDKEELRLPHAHRMTSRRPVFVTGLVRNVGLISFLICLLSSVPACAHGSVTVNVLSLMSATRMAPGSSRAIVAGFNASMARRREIISKDVKVHLTESPNINIPMVQRLEDFLKQHKDSLVVVLGPTGGRNTQKCLPLLEREKVVAFSPLSASGEIRQWTKHTYFLTAEPAAEVAALIRYAVVHLRVKRLGFMYLKGVSIGEMEYLAATDVMNFIGYQISGLFWLPSKKSVVVSDAEFEEKWKSFAASQPQAVIVFGPIRDRTQMFLNKLVSDPLTSNAYLLTTSSAEFTVANAWHEALDSAGANFVPGRVITIGNTPFAANRDILAMRRFRDEMHEYLSSSDGTGIVADPDQLLQDVNVQPMVYGWLAGEVLSRALQIQEWTKSREAFMESLYDQRRYVIDDLVFGDFGGECGAIAQRQGAVCRCNQGGNTVYMRLLIENKRFVPLNNGQFMFNNDECSIKLHEMRAPLVGLLFSIEDNSIARRATKLFTEALLSFDAASRLKLINRLFFTSVPSSTSGVAKQLQLEHETSVYTGIFGVVSDEMLAVPGVVFIDPLTMVPRLNRGQRNVIHLSPTVEQQFFVLSMYLETIGGRLHAVLRTNEGDEMLEILEKSLVSFGMSLTSATVLGVDTPLSGRLPSSGHVFLVGLFATDIVTVARHLEEHSELRVVVLFSEWALLYDEFVKAFEGSPAASRLVFATSLPHWDEERLKSRTADRYRESLGASAQKAPLPLLGFYAALFVRTLLSQVTVVDDEALFHVIYYQSPFNIKNMKYGPFSEDKCLGHDDTHSADCRVNYGASNIAVWSMARALNVSVAPLAGPVSPSMLYVDPNAGMLTRRQIIGIAVGACVAALLILFVAYLLYFSLRSARNNANAPKELTAPVSLVFTDIESSTALWAARGELMPDAVAAHHRLIRALIVRHDCYEVKTVGDSFMIACKSAFAAAQLVRDLQQHFLTHNWGTKAIDESYREFEKQKAVEDEDYVPQTTGLEPSVYKHMWSGLRVRAGVHTGLCDIRHDEVTKGYDYYGGTANLAARTESVAHGGQVLLTHAAYMALSTSEREQLDVTPLGPVPLRGVPKPVKMYQLNAVPGRTFNALRLDRDFSPCEFDESWTDNSENGSSLPELCDHASMVFKSLNVLLSTFTLPQQQKVIRSFCERWRVRMSHKTKSWNSEQRDDMLKRIAVKVSRVVTRSSKDRDDAPALTFGYSSMYSGVTSAGRRVSLSQLSTDRALSDRPRATPTALAGPVVDQENNPAVSFSSTTL</sequence>
<evidence type="ECO:0000256" key="11">
    <source>
        <dbReference type="ARBA" id="ARBA00022842"/>
    </source>
</evidence>
<dbReference type="EMBL" id="HE573024">
    <property type="protein sequence ID" value="CCC50113.1"/>
    <property type="molecule type" value="Genomic_DNA"/>
</dbReference>
<evidence type="ECO:0000313" key="23">
    <source>
        <dbReference type="EMBL" id="CCC50113.1"/>
    </source>
</evidence>
<evidence type="ECO:0000256" key="8">
    <source>
        <dbReference type="ARBA" id="ARBA00022723"/>
    </source>
</evidence>
<keyword evidence="10" id="KW-0067">ATP-binding</keyword>
<dbReference type="AlphaFoldDB" id="G0TZT5"/>
<name>G0TZT5_TRYVY</name>
<dbReference type="InterPro" id="IPR029787">
    <property type="entry name" value="Nucleotide_cyclase"/>
</dbReference>
<gene>
    <name evidence="23" type="ORF">TVY486_0807200</name>
</gene>
<evidence type="ECO:0000256" key="9">
    <source>
        <dbReference type="ARBA" id="ARBA00022741"/>
    </source>
</evidence>
<evidence type="ECO:0000256" key="15">
    <source>
        <dbReference type="ARBA" id="ARBA00023170"/>
    </source>
</evidence>
<comment type="subcellular location">
    <subcellularLocation>
        <location evidence="4">Membrane</location>
        <topology evidence="4">Multi-pass membrane protein</topology>
    </subcellularLocation>
</comment>
<evidence type="ECO:0000256" key="5">
    <source>
        <dbReference type="ARBA" id="ARBA00005381"/>
    </source>
</evidence>
<proteinExistence type="inferred from homology"/>
<comment type="cofactor">
    <cofactor evidence="2">
        <name>Mg(2+)</name>
        <dbReference type="ChEBI" id="CHEBI:18420"/>
    </cofactor>
</comment>
<keyword evidence="7 21" id="KW-0812">Transmembrane</keyword>
<feature type="domain" description="Guanylate cyclase" evidence="22">
    <location>
        <begin position="892"/>
        <end position="1046"/>
    </location>
</feature>
<dbReference type="Pfam" id="PF00211">
    <property type="entry name" value="Guanylate_cyc"/>
    <property type="match status" value="1"/>
</dbReference>
<keyword evidence="12 21" id="KW-1133">Transmembrane helix</keyword>
<dbReference type="SUPFAM" id="SSF55073">
    <property type="entry name" value="Nucleotide cyclase"/>
    <property type="match status" value="1"/>
</dbReference>
<dbReference type="Pfam" id="PF25495">
    <property type="entry name" value="Peripla_BP_A-cyclase_1"/>
    <property type="match status" value="1"/>
</dbReference>
<evidence type="ECO:0000256" key="4">
    <source>
        <dbReference type="ARBA" id="ARBA00004141"/>
    </source>
</evidence>
<dbReference type="InterPro" id="IPR050697">
    <property type="entry name" value="Adenylyl/Guanylyl_Cyclase_3/4"/>
</dbReference>
<dbReference type="InterPro" id="IPR057399">
    <property type="entry name" value="GRESAG4.1/3_peripasmic_1"/>
</dbReference>
<dbReference type="Pfam" id="PF25493">
    <property type="entry name" value="Peripla_BP_A-cyclase"/>
    <property type="match status" value="1"/>
</dbReference>
<organism evidence="23">
    <name type="scientific">Trypanosoma vivax (strain Y486)</name>
    <dbReference type="NCBI Taxonomy" id="1055687"/>
    <lineage>
        <taxon>Eukaryota</taxon>
        <taxon>Discoba</taxon>
        <taxon>Euglenozoa</taxon>
        <taxon>Kinetoplastea</taxon>
        <taxon>Metakinetoplastina</taxon>
        <taxon>Trypanosomatida</taxon>
        <taxon>Trypanosomatidae</taxon>
        <taxon>Trypanosoma</taxon>
        <taxon>Duttonella</taxon>
    </lineage>
</organism>
<dbReference type="GO" id="GO:0006171">
    <property type="term" value="P:cAMP biosynthetic process"/>
    <property type="evidence" value="ECO:0007669"/>
    <property type="project" value="UniProtKB-KW"/>
</dbReference>
<dbReference type="SMART" id="SM00044">
    <property type="entry name" value="CYCc"/>
    <property type="match status" value="1"/>
</dbReference>
<protein>
    <recommendedName>
        <fullName evidence="6">adenylate cyclase</fullName>
        <ecNumber evidence="6">4.6.1.1</ecNumber>
    </recommendedName>
    <alternativeName>
        <fullName evidence="18">ATP pyrophosphate-lyase</fullName>
    </alternativeName>
    <alternativeName>
        <fullName evidence="19">Adenylyl cyclase</fullName>
    </alternativeName>
</protein>
<dbReference type="SUPFAM" id="SSF53822">
    <property type="entry name" value="Periplasmic binding protein-like I"/>
    <property type="match status" value="1"/>
</dbReference>
<evidence type="ECO:0000256" key="20">
    <source>
        <dbReference type="SAM" id="MobiDB-lite"/>
    </source>
</evidence>
<comment type="similarity">
    <text evidence="5">Belongs to the adenylyl cyclase class-3 family.</text>
</comment>
<feature type="compositionally biased region" description="Polar residues" evidence="20">
    <location>
        <begin position="1258"/>
        <end position="1271"/>
    </location>
</feature>
<evidence type="ECO:0000256" key="3">
    <source>
        <dbReference type="ARBA" id="ARBA00002708"/>
    </source>
</evidence>
<feature type="region of interest" description="Disordered" evidence="20">
    <location>
        <begin position="1235"/>
        <end position="1271"/>
    </location>
</feature>
<dbReference type="Gene3D" id="3.40.50.2300">
    <property type="match status" value="2"/>
</dbReference>
<keyword evidence="14 21" id="KW-0472">Membrane</keyword>
<evidence type="ECO:0000256" key="21">
    <source>
        <dbReference type="SAM" id="Phobius"/>
    </source>
</evidence>
<keyword evidence="17 23" id="KW-0456">Lyase</keyword>